<comment type="caution">
    <text evidence="1">The sequence shown here is derived from an EMBL/GenBank/DDBJ whole genome shotgun (WGS) entry which is preliminary data.</text>
</comment>
<accession>A0A102L5L9</accession>
<dbReference type="EMBL" id="LOTN01000019">
    <property type="protein sequence ID" value="KUZ93261.1"/>
    <property type="molecule type" value="Genomic_DNA"/>
</dbReference>
<evidence type="ECO:0000313" key="1">
    <source>
        <dbReference type="EMBL" id="KUZ87479.1"/>
    </source>
</evidence>
<proteinExistence type="predicted"/>
<gene>
    <name evidence="2" type="ORF">WI38_09420</name>
    <name evidence="1" type="ORF">WI38_21090</name>
</gene>
<organism evidence="1 3">
    <name type="scientific">Burkholderia ubonensis</name>
    <dbReference type="NCBI Taxonomy" id="101571"/>
    <lineage>
        <taxon>Bacteria</taxon>
        <taxon>Pseudomonadati</taxon>
        <taxon>Pseudomonadota</taxon>
        <taxon>Betaproteobacteria</taxon>
        <taxon>Burkholderiales</taxon>
        <taxon>Burkholderiaceae</taxon>
        <taxon>Burkholderia</taxon>
        <taxon>Burkholderia cepacia complex</taxon>
    </lineage>
</organism>
<evidence type="ECO:0000313" key="3">
    <source>
        <dbReference type="Proteomes" id="UP000065521"/>
    </source>
</evidence>
<dbReference type="EMBL" id="LOTN01000040">
    <property type="protein sequence ID" value="KUZ87479.1"/>
    <property type="molecule type" value="Genomic_DNA"/>
</dbReference>
<feature type="non-terminal residue" evidence="1">
    <location>
        <position position="78"/>
    </location>
</feature>
<dbReference type="AlphaFoldDB" id="A0A102L5L9"/>
<reference evidence="1 3" key="1">
    <citation type="submission" date="2015-11" db="EMBL/GenBank/DDBJ databases">
        <title>Expanding the genomic diversity of Burkholderia species for the development of highly accurate diagnostics.</title>
        <authorList>
            <person name="Sahl J."/>
            <person name="Keim P."/>
            <person name="Wagner D."/>
        </authorList>
    </citation>
    <scope>NUCLEOTIDE SEQUENCE [LARGE SCALE GENOMIC DNA]</scope>
    <source>
        <strain evidence="1 3">RF32-BP4</strain>
    </source>
</reference>
<protein>
    <submittedName>
        <fullName evidence="1">Uncharacterized protein</fullName>
    </submittedName>
</protein>
<sequence>MAGPETLRTPQRQIPKALQQNAEARRVIVSPVPAPATSPKVVAARAESVKHHSLEIFIQCLYMLPVVGNAMSLYDVGV</sequence>
<name>A0A102L5L9_9BURK</name>
<evidence type="ECO:0000313" key="2">
    <source>
        <dbReference type="EMBL" id="KUZ93261.1"/>
    </source>
</evidence>
<dbReference type="RefSeq" id="WP_157379559.1">
    <property type="nucleotide sequence ID" value="NZ_LOTK01000010.1"/>
</dbReference>
<dbReference type="Proteomes" id="UP000065521">
    <property type="component" value="Unassembled WGS sequence"/>
</dbReference>